<reference evidence="1" key="1">
    <citation type="journal article" date="2021" name="PeerJ">
        <title>Extensive microbial diversity within the chicken gut microbiome revealed by metagenomics and culture.</title>
        <authorList>
            <person name="Gilroy R."/>
            <person name="Ravi A."/>
            <person name="Getino M."/>
            <person name="Pursley I."/>
            <person name="Horton D.L."/>
            <person name="Alikhan N.F."/>
            <person name="Baker D."/>
            <person name="Gharbi K."/>
            <person name="Hall N."/>
            <person name="Watson M."/>
            <person name="Adriaenssens E.M."/>
            <person name="Foster-Nyarko E."/>
            <person name="Jarju S."/>
            <person name="Secka A."/>
            <person name="Antonio M."/>
            <person name="Oren A."/>
            <person name="Chaudhuri R.R."/>
            <person name="La Ragione R."/>
            <person name="Hildebrand F."/>
            <person name="Pallen M.J."/>
        </authorList>
    </citation>
    <scope>NUCLEOTIDE SEQUENCE</scope>
    <source>
        <strain evidence="1">Gambia2-208</strain>
    </source>
</reference>
<organism evidence="1 2">
    <name type="scientific">Candidatus Bacteroides pullicola</name>
    <dbReference type="NCBI Taxonomy" id="2838475"/>
    <lineage>
        <taxon>Bacteria</taxon>
        <taxon>Pseudomonadati</taxon>
        <taxon>Bacteroidota</taxon>
        <taxon>Bacteroidia</taxon>
        <taxon>Bacteroidales</taxon>
        <taxon>Bacteroidaceae</taxon>
        <taxon>Bacteroides</taxon>
    </lineage>
</organism>
<evidence type="ECO:0000313" key="2">
    <source>
        <dbReference type="Proteomes" id="UP000886851"/>
    </source>
</evidence>
<dbReference type="PROSITE" id="PS51257">
    <property type="entry name" value="PROKAR_LIPOPROTEIN"/>
    <property type="match status" value="1"/>
</dbReference>
<name>A0A9D2CLV8_9BACE</name>
<sequence length="504" mass="54837">MNKKNIINNKVTTQLWALSIALLLGISSCTDEDEPIIIPEEEEEILVTDESGVTLTNTKDIVLGESGEDQVFEMTSTILTTSGRVEETTLNCCAMGAIALNHDGDMAKMDTARKVRNVTLVNRGTITIHTKALVERYKDLIQTPDDPDRPYTYLRLLAIYAGENSTVINEGVINVYFDHDPSVTSTIYVMGMIAGENSSIINNGEIHFYGTGSVATRLRGMATFGNNISAFNNGLMTAEVEICEDSRMITTGGTKSNVINDGIMQMRMPGYVLCMTRYGDTNLINNNVIDLTLVDLPEGYTAVGNGAYPVICAMYEPLSGSRSQMPSLVNRGTIRVAIEGTERTNPASQGYGMYCDLMGAGCGDLQVNIINDGSISVSQSGPYRFSMAEAGFITRPNFTGEACNITLGRWTTTLRDFSQTRDLFLARGINMDFGGGRLSLTKGEDYVDGTPYSVAPEALIYDAGQGAFRYEYSGYRGLEISVADGTAAQLTWDKENQTVALSEE</sequence>
<dbReference type="Proteomes" id="UP000886851">
    <property type="component" value="Unassembled WGS sequence"/>
</dbReference>
<proteinExistence type="predicted"/>
<gene>
    <name evidence="1" type="ORF">H9824_07700</name>
</gene>
<accession>A0A9D2CLV8</accession>
<dbReference type="EMBL" id="DXCV01000051">
    <property type="protein sequence ID" value="HIY88571.1"/>
    <property type="molecule type" value="Genomic_DNA"/>
</dbReference>
<evidence type="ECO:0000313" key="1">
    <source>
        <dbReference type="EMBL" id="HIY88571.1"/>
    </source>
</evidence>
<dbReference type="AlphaFoldDB" id="A0A9D2CLV8"/>
<comment type="caution">
    <text evidence="1">The sequence shown here is derived from an EMBL/GenBank/DDBJ whole genome shotgun (WGS) entry which is preliminary data.</text>
</comment>
<reference evidence="1" key="2">
    <citation type="submission" date="2021-04" db="EMBL/GenBank/DDBJ databases">
        <authorList>
            <person name="Gilroy R."/>
        </authorList>
    </citation>
    <scope>NUCLEOTIDE SEQUENCE</scope>
    <source>
        <strain evidence="1">Gambia2-208</strain>
    </source>
</reference>
<protein>
    <submittedName>
        <fullName evidence="1">Uncharacterized protein</fullName>
    </submittedName>
</protein>